<evidence type="ECO:0000313" key="2">
    <source>
        <dbReference type="Proteomes" id="UP001519460"/>
    </source>
</evidence>
<dbReference type="AlphaFoldDB" id="A0ABD0KH91"/>
<keyword evidence="2" id="KW-1185">Reference proteome</keyword>
<dbReference type="Proteomes" id="UP001519460">
    <property type="component" value="Unassembled WGS sequence"/>
</dbReference>
<gene>
    <name evidence="1" type="ORF">BaRGS_00022332</name>
</gene>
<proteinExistence type="predicted"/>
<accession>A0ABD0KH91</accession>
<sequence>MTERDDGSGQDRYQHDVRRAVRTCSTRPLTVRGGREAGGWGTGEGRRRQKVLDRGCSAFISTPTQIHGQSYRTLTRCAGFGSVPDKAPKYLYVKDNECNTSKLCGPFSLAQHNHRRTVKKLYPGDFSRSCGEDCGWLMVTDRQRDETDDPSITESRNRIVSAYISLSTLDDQRVSFTVHAPT</sequence>
<protein>
    <submittedName>
        <fullName evidence="1">Uncharacterized protein</fullName>
    </submittedName>
</protein>
<evidence type="ECO:0000313" key="1">
    <source>
        <dbReference type="EMBL" id="KAK7486408.1"/>
    </source>
</evidence>
<dbReference type="EMBL" id="JACVVK020000179">
    <property type="protein sequence ID" value="KAK7486408.1"/>
    <property type="molecule type" value="Genomic_DNA"/>
</dbReference>
<comment type="caution">
    <text evidence="1">The sequence shown here is derived from an EMBL/GenBank/DDBJ whole genome shotgun (WGS) entry which is preliminary data.</text>
</comment>
<name>A0ABD0KH91_9CAEN</name>
<organism evidence="1 2">
    <name type="scientific">Batillaria attramentaria</name>
    <dbReference type="NCBI Taxonomy" id="370345"/>
    <lineage>
        <taxon>Eukaryota</taxon>
        <taxon>Metazoa</taxon>
        <taxon>Spiralia</taxon>
        <taxon>Lophotrochozoa</taxon>
        <taxon>Mollusca</taxon>
        <taxon>Gastropoda</taxon>
        <taxon>Caenogastropoda</taxon>
        <taxon>Sorbeoconcha</taxon>
        <taxon>Cerithioidea</taxon>
        <taxon>Batillariidae</taxon>
        <taxon>Batillaria</taxon>
    </lineage>
</organism>
<reference evidence="1 2" key="1">
    <citation type="journal article" date="2023" name="Sci. Data">
        <title>Genome assembly of the Korean intertidal mud-creeper Batillaria attramentaria.</title>
        <authorList>
            <person name="Patra A.K."/>
            <person name="Ho P.T."/>
            <person name="Jun S."/>
            <person name="Lee S.J."/>
            <person name="Kim Y."/>
            <person name="Won Y.J."/>
        </authorList>
    </citation>
    <scope>NUCLEOTIDE SEQUENCE [LARGE SCALE GENOMIC DNA]</scope>
    <source>
        <strain evidence="1">Wonlab-2016</strain>
    </source>
</reference>